<dbReference type="Pfam" id="PF12833">
    <property type="entry name" value="HTH_18"/>
    <property type="match status" value="1"/>
</dbReference>
<dbReference type="SMART" id="SM00342">
    <property type="entry name" value="HTH_ARAC"/>
    <property type="match status" value="1"/>
</dbReference>
<gene>
    <name evidence="5" type="ORF">H1P_930002</name>
</gene>
<keyword evidence="6" id="KW-1185">Reference proteome</keyword>
<dbReference type="PROSITE" id="PS00041">
    <property type="entry name" value="HTH_ARAC_FAMILY_1"/>
    <property type="match status" value="1"/>
</dbReference>
<sequence>MSASPIAVTSSQASDRILSNRPSLSSAPLGWQGIALEYRCIGAGAMPKIYTPWHIITFVCNAPKTPKVVRCFGGKQWQDEARVGDAVIVPAAVGYGVEWDTDLEALTLVLEPPDFATAFDEAQDPSQVEVIPQFSQADPLLYQLGLGLKGLLKIGEANRLYAETLTHTLMVHVLQHYTTRVAKPQFYRDGLPKVKLQLVLDYIQGHLDRDLGLKELANLLQLSPHYFSHLFKQSVGIAPHQYVIQQRVERAKQLLKHQDLNIGEVAYNVGFANQAHLNRHFKRLVGVTPGVFRGG</sequence>
<dbReference type="EMBL" id="CAACVJ010000702">
    <property type="protein sequence ID" value="VEP18832.1"/>
    <property type="molecule type" value="Genomic_DNA"/>
</dbReference>
<accession>A0A563W555</accession>
<dbReference type="Proteomes" id="UP000320055">
    <property type="component" value="Unassembled WGS sequence"/>
</dbReference>
<dbReference type="PANTHER" id="PTHR46796">
    <property type="entry name" value="HTH-TYPE TRANSCRIPTIONAL ACTIVATOR RHAS-RELATED"/>
    <property type="match status" value="1"/>
</dbReference>
<dbReference type="InterPro" id="IPR050204">
    <property type="entry name" value="AraC_XylS_family_regulators"/>
</dbReference>
<dbReference type="InterPro" id="IPR018060">
    <property type="entry name" value="HTH_AraC"/>
</dbReference>
<feature type="domain" description="HTH araC/xylS-type" evidence="4">
    <location>
        <begin position="197"/>
        <end position="295"/>
    </location>
</feature>
<dbReference type="AlphaFoldDB" id="A0A563W555"/>
<dbReference type="InterPro" id="IPR009057">
    <property type="entry name" value="Homeodomain-like_sf"/>
</dbReference>
<name>A0A563W555_9CYAN</name>
<dbReference type="GO" id="GO:0003700">
    <property type="term" value="F:DNA-binding transcription factor activity"/>
    <property type="evidence" value="ECO:0007669"/>
    <property type="project" value="InterPro"/>
</dbReference>
<evidence type="ECO:0000313" key="5">
    <source>
        <dbReference type="EMBL" id="VEP18832.1"/>
    </source>
</evidence>
<keyword evidence="2 5" id="KW-0238">DNA-binding</keyword>
<dbReference type="PANTHER" id="PTHR46796:SF6">
    <property type="entry name" value="ARAC SUBFAMILY"/>
    <property type="match status" value="1"/>
</dbReference>
<keyword evidence="3" id="KW-0804">Transcription</keyword>
<dbReference type="RefSeq" id="WP_144868351.1">
    <property type="nucleotide sequence ID" value="NZ_LR213850.1"/>
</dbReference>
<keyword evidence="1" id="KW-0805">Transcription regulation</keyword>
<dbReference type="Gene3D" id="1.10.10.60">
    <property type="entry name" value="Homeodomain-like"/>
    <property type="match status" value="2"/>
</dbReference>
<evidence type="ECO:0000259" key="4">
    <source>
        <dbReference type="PROSITE" id="PS01124"/>
    </source>
</evidence>
<evidence type="ECO:0000313" key="6">
    <source>
        <dbReference type="Proteomes" id="UP000320055"/>
    </source>
</evidence>
<reference evidence="5 6" key="1">
    <citation type="submission" date="2019-01" db="EMBL/GenBank/DDBJ databases">
        <authorList>
            <person name="Brito A."/>
        </authorList>
    </citation>
    <scope>NUCLEOTIDE SEQUENCE [LARGE SCALE GENOMIC DNA]</scope>
    <source>
        <strain evidence="5">1</strain>
    </source>
</reference>
<proteinExistence type="predicted"/>
<dbReference type="OrthoDB" id="516605at2"/>
<dbReference type="GO" id="GO:0043565">
    <property type="term" value="F:sequence-specific DNA binding"/>
    <property type="evidence" value="ECO:0007669"/>
    <property type="project" value="InterPro"/>
</dbReference>
<evidence type="ECO:0000256" key="3">
    <source>
        <dbReference type="ARBA" id="ARBA00023163"/>
    </source>
</evidence>
<evidence type="ECO:0000256" key="2">
    <source>
        <dbReference type="ARBA" id="ARBA00023125"/>
    </source>
</evidence>
<evidence type="ECO:0000256" key="1">
    <source>
        <dbReference type="ARBA" id="ARBA00023015"/>
    </source>
</evidence>
<dbReference type="PROSITE" id="PS01124">
    <property type="entry name" value="HTH_ARAC_FAMILY_2"/>
    <property type="match status" value="1"/>
</dbReference>
<protein>
    <submittedName>
        <fullName evidence="5">DNA-binding protein</fullName>
    </submittedName>
</protein>
<dbReference type="SUPFAM" id="SSF46689">
    <property type="entry name" value="Homeodomain-like"/>
    <property type="match status" value="2"/>
</dbReference>
<organism evidence="5 6">
    <name type="scientific">Hyella patelloides LEGE 07179</name>
    <dbReference type="NCBI Taxonomy" id="945734"/>
    <lineage>
        <taxon>Bacteria</taxon>
        <taxon>Bacillati</taxon>
        <taxon>Cyanobacteriota</taxon>
        <taxon>Cyanophyceae</taxon>
        <taxon>Pleurocapsales</taxon>
        <taxon>Hyellaceae</taxon>
        <taxon>Hyella</taxon>
    </lineage>
</organism>
<dbReference type="InterPro" id="IPR018062">
    <property type="entry name" value="HTH_AraC-typ_CS"/>
</dbReference>